<evidence type="ECO:0000313" key="14">
    <source>
        <dbReference type="EMBL" id="QQV77666.1"/>
    </source>
</evidence>
<dbReference type="InterPro" id="IPR023213">
    <property type="entry name" value="CAT-like_dom_sf"/>
</dbReference>
<evidence type="ECO:0000256" key="4">
    <source>
        <dbReference type="ARBA" id="ARBA00013114"/>
    </source>
</evidence>
<proteinExistence type="inferred from homology"/>
<dbReference type="GO" id="GO:0006086">
    <property type="term" value="P:pyruvate decarboxylation to acetyl-CoA"/>
    <property type="evidence" value="ECO:0007669"/>
    <property type="project" value="TreeGrafter"/>
</dbReference>
<feature type="domain" description="2-oxoacid dehydrogenase acyltransferase catalytic" evidence="13">
    <location>
        <begin position="25"/>
        <end position="249"/>
    </location>
</feature>
<evidence type="ECO:0000256" key="10">
    <source>
        <dbReference type="ARBA" id="ARBA00029730"/>
    </source>
</evidence>
<evidence type="ECO:0000256" key="11">
    <source>
        <dbReference type="ARBA" id="ARBA00031531"/>
    </source>
</evidence>
<dbReference type="InterPro" id="IPR050743">
    <property type="entry name" value="2-oxoacid_DH_E2_comp"/>
</dbReference>
<comment type="similarity">
    <text evidence="2">Belongs to the 2-oxoacid dehydrogenase family.</text>
</comment>
<evidence type="ECO:0000256" key="3">
    <source>
        <dbReference type="ARBA" id="ARBA00011484"/>
    </source>
</evidence>
<keyword evidence="6" id="KW-0808">Transferase</keyword>
<dbReference type="GO" id="GO:0031405">
    <property type="term" value="F:lipoic acid binding"/>
    <property type="evidence" value="ECO:0007669"/>
    <property type="project" value="TreeGrafter"/>
</dbReference>
<evidence type="ECO:0000256" key="8">
    <source>
        <dbReference type="ARBA" id="ARBA00023315"/>
    </source>
</evidence>
<reference evidence="15" key="1">
    <citation type="submission" date="2020-09" db="EMBL/GenBank/DDBJ databases">
        <title>Sphingomonas sp., a new species isolated from pork steak.</title>
        <authorList>
            <person name="Heidler von Heilborn D."/>
        </authorList>
    </citation>
    <scope>NUCLEOTIDE SEQUENCE [LARGE SCALE GENOMIC DNA]</scope>
</reference>
<dbReference type="EMBL" id="CP061035">
    <property type="protein sequence ID" value="QQV77666.1"/>
    <property type="molecule type" value="Genomic_DNA"/>
</dbReference>
<gene>
    <name evidence="14" type="ORF">H5J25_02365</name>
</gene>
<dbReference type="GO" id="GO:0004742">
    <property type="term" value="F:dihydrolipoyllysine-residue acetyltransferase activity"/>
    <property type="evidence" value="ECO:0007669"/>
    <property type="project" value="UniProtKB-EC"/>
</dbReference>
<keyword evidence="8" id="KW-0012">Acyltransferase</keyword>
<dbReference type="FunFam" id="3.30.559.10:FF:000004">
    <property type="entry name" value="Acetyltransferase component of pyruvate dehydrogenase complex"/>
    <property type="match status" value="1"/>
</dbReference>
<comment type="cofactor">
    <cofactor evidence="1">
        <name>(R)-lipoate</name>
        <dbReference type="ChEBI" id="CHEBI:83088"/>
    </cofactor>
</comment>
<dbReference type="SUPFAM" id="SSF52777">
    <property type="entry name" value="CoA-dependent acyltransferases"/>
    <property type="match status" value="1"/>
</dbReference>
<evidence type="ECO:0000256" key="12">
    <source>
        <dbReference type="ARBA" id="ARBA00048370"/>
    </source>
</evidence>
<evidence type="ECO:0000256" key="7">
    <source>
        <dbReference type="ARBA" id="ARBA00022823"/>
    </source>
</evidence>
<comment type="function">
    <text evidence="9">The pyruvate dehydrogenase complex catalyzes the overall conversion of pyruvate to acetyl-CoA and CO(2). It contains multiple copies of three enzymatic components: pyruvate dehydrogenase (E1), dihydrolipoamide acetyltransferase (E2) and lipoamide dehydrogenase (E3).</text>
</comment>
<evidence type="ECO:0000313" key="15">
    <source>
        <dbReference type="Proteomes" id="UP000595894"/>
    </source>
</evidence>
<dbReference type="KEGG" id="sari:H5J25_02365"/>
<evidence type="ECO:0000256" key="1">
    <source>
        <dbReference type="ARBA" id="ARBA00001938"/>
    </source>
</evidence>
<dbReference type="PANTHER" id="PTHR43178">
    <property type="entry name" value="DIHYDROLIPOAMIDE ACETYLTRANSFERASE COMPONENT OF PYRUVATE DEHYDROGENASE COMPLEX"/>
    <property type="match status" value="1"/>
</dbReference>
<dbReference type="EC" id="2.3.1.12" evidence="4"/>
<keyword evidence="15" id="KW-1185">Reference proteome</keyword>
<name>A0A974S4L8_9SPHN</name>
<keyword evidence="7" id="KW-0450">Lipoyl</keyword>
<evidence type="ECO:0000259" key="13">
    <source>
        <dbReference type="Pfam" id="PF00198"/>
    </source>
</evidence>
<dbReference type="AlphaFoldDB" id="A0A974S4L8"/>
<evidence type="ECO:0000256" key="5">
    <source>
        <dbReference type="ARBA" id="ARBA00016300"/>
    </source>
</evidence>
<comment type="catalytic activity">
    <reaction evidence="12">
        <text>N(6)-[(R)-dihydrolipoyl]-L-lysyl-[protein] + acetyl-CoA = N(6)-[(R)-S(8)-acetyldihydrolipoyl]-L-lysyl-[protein] + CoA</text>
        <dbReference type="Rhea" id="RHEA:17017"/>
        <dbReference type="Rhea" id="RHEA-COMP:10475"/>
        <dbReference type="Rhea" id="RHEA-COMP:10478"/>
        <dbReference type="ChEBI" id="CHEBI:57287"/>
        <dbReference type="ChEBI" id="CHEBI:57288"/>
        <dbReference type="ChEBI" id="CHEBI:83100"/>
        <dbReference type="ChEBI" id="CHEBI:83111"/>
        <dbReference type="EC" id="2.3.1.12"/>
    </reaction>
</comment>
<organism evidence="14 15">
    <name type="scientific">Sphingomonas aliaeris</name>
    <dbReference type="NCBI Taxonomy" id="2759526"/>
    <lineage>
        <taxon>Bacteria</taxon>
        <taxon>Pseudomonadati</taxon>
        <taxon>Pseudomonadota</taxon>
        <taxon>Alphaproteobacteria</taxon>
        <taxon>Sphingomonadales</taxon>
        <taxon>Sphingomonadaceae</taxon>
        <taxon>Sphingomonas</taxon>
    </lineage>
</organism>
<evidence type="ECO:0000256" key="9">
    <source>
        <dbReference type="ARBA" id="ARBA00025211"/>
    </source>
</evidence>
<dbReference type="GO" id="GO:0005737">
    <property type="term" value="C:cytoplasm"/>
    <property type="evidence" value="ECO:0007669"/>
    <property type="project" value="TreeGrafter"/>
</dbReference>
<dbReference type="RefSeq" id="WP_202094392.1">
    <property type="nucleotide sequence ID" value="NZ_CP061035.1"/>
</dbReference>
<dbReference type="Proteomes" id="UP000595894">
    <property type="component" value="Chromosome"/>
</dbReference>
<evidence type="ECO:0000256" key="2">
    <source>
        <dbReference type="ARBA" id="ARBA00007317"/>
    </source>
</evidence>
<evidence type="ECO:0000256" key="6">
    <source>
        <dbReference type="ARBA" id="ARBA00022679"/>
    </source>
</evidence>
<comment type="subunit">
    <text evidence="3">Forms a 24-polypeptide structural core with octahedral symmetry.</text>
</comment>
<accession>A0A974S4L8</accession>
<dbReference type="InterPro" id="IPR001078">
    <property type="entry name" value="2-oxoacid_DH_actylTfrase"/>
</dbReference>
<dbReference type="Gene3D" id="3.30.559.10">
    <property type="entry name" value="Chloramphenicol acetyltransferase-like domain"/>
    <property type="match status" value="1"/>
</dbReference>
<dbReference type="PANTHER" id="PTHR43178:SF2">
    <property type="entry name" value="DIHYDROLIPOYLLYSINE-RESIDUE ACETYLTRANSFERASE COMPONENT OF PYRUVATE DEHYDROGENASE COMPLEX"/>
    <property type="match status" value="1"/>
</dbReference>
<protein>
    <recommendedName>
        <fullName evidence="5">Dihydrolipoyllysine-residue acetyltransferase component of pyruvate dehydrogenase complex</fullName>
        <ecNumber evidence="4">2.3.1.12</ecNumber>
    </recommendedName>
    <alternativeName>
        <fullName evidence="10">Dihydrolipoamide acetyltransferase component of pyruvate dehydrogenase complex</fullName>
    </alternativeName>
    <alternativeName>
        <fullName evidence="11">E2</fullName>
    </alternativeName>
</protein>
<sequence>MRDVPSILAGLAPIPDADFAEFGDVEVAALSKIQQLTGAFLGRNWVTIPHVTHHDEVDVTEVEARRIAWNAANPSSKVTPVALVVCGMARALAEHPKFNSSLGADGKTIVQKRYINIGVAVDTPKGLLVPVLKGVDGKSLVEIAGELAATAEKARNRGLPMSEMSGGSMTLSSLGHIGGTAFTPIINAPEVAVLGALAIQQRPGPGIDGGIEWRKMLPLSLSYDHRVINGADAARFVRSVGAAMANPALFG</sequence>
<dbReference type="Pfam" id="PF00198">
    <property type="entry name" value="2-oxoacid_dh"/>
    <property type="match status" value="1"/>
</dbReference>